<dbReference type="STRING" id="441959.B8M084"/>
<reference evidence="3" key="1">
    <citation type="journal article" date="2015" name="Genome Announc.">
        <title>Genome sequence of the AIDS-associated pathogen Penicillium marneffei (ATCC18224) and its near taxonomic relative Talaromyces stipitatus (ATCC10500).</title>
        <authorList>
            <person name="Nierman W.C."/>
            <person name="Fedorova-Abrams N.D."/>
            <person name="Andrianopoulos A."/>
        </authorList>
    </citation>
    <scope>NUCLEOTIDE SEQUENCE [LARGE SCALE GENOMIC DNA]</scope>
    <source>
        <strain evidence="3">ATCC 10500 / CBS 375.48 / QM 6759 / NRRL 1006</strain>
    </source>
</reference>
<dbReference type="Proteomes" id="UP000001745">
    <property type="component" value="Unassembled WGS sequence"/>
</dbReference>
<dbReference type="EMBL" id="EQ962653">
    <property type="protein sequence ID" value="EED21181.1"/>
    <property type="molecule type" value="Genomic_DNA"/>
</dbReference>
<dbReference type="PhylomeDB" id="B8M084"/>
<dbReference type="InParanoid" id="B8M084"/>
<dbReference type="GeneID" id="8101505"/>
<proteinExistence type="predicted"/>
<dbReference type="AlphaFoldDB" id="B8M084"/>
<accession>B8M084</accession>
<dbReference type="OrthoDB" id="2143914at2759"/>
<evidence type="ECO:0000256" key="1">
    <source>
        <dbReference type="SAM" id="MobiDB-lite"/>
    </source>
</evidence>
<feature type="region of interest" description="Disordered" evidence="1">
    <location>
        <begin position="58"/>
        <end position="88"/>
    </location>
</feature>
<keyword evidence="3" id="KW-1185">Reference proteome</keyword>
<name>B8M084_TALSN</name>
<organism evidence="2 3">
    <name type="scientific">Talaromyces stipitatus (strain ATCC 10500 / CBS 375.48 / QM 6759 / NRRL 1006)</name>
    <name type="common">Penicillium stipitatum</name>
    <dbReference type="NCBI Taxonomy" id="441959"/>
    <lineage>
        <taxon>Eukaryota</taxon>
        <taxon>Fungi</taxon>
        <taxon>Dikarya</taxon>
        <taxon>Ascomycota</taxon>
        <taxon>Pezizomycotina</taxon>
        <taxon>Eurotiomycetes</taxon>
        <taxon>Eurotiomycetidae</taxon>
        <taxon>Eurotiales</taxon>
        <taxon>Trichocomaceae</taxon>
        <taxon>Talaromyces</taxon>
        <taxon>Talaromyces sect. Talaromyces</taxon>
    </lineage>
</organism>
<evidence type="ECO:0000313" key="3">
    <source>
        <dbReference type="Proteomes" id="UP000001745"/>
    </source>
</evidence>
<sequence length="277" mass="30053">MTLILPPAGSQFSMTTQIMKSRRTAPETILPIDPAILDDETPCALAYDWQDSGVSGSVFPDELSQESDSTRDRFARAAPSYDPPDQQTHLSDAHITEVETGTGAVQPICGDSSQELSFNKRQTAPEYDSGQLSNRVCTRTTPSENVNPPVLPALYSHFLTAPVDDRMEFLSWLFEGALLQCMSGFPTTLEPSLNKARTKGTGRRQARKLVPTASKSAPSLVKSRKGMPWESISFGVEGNRLFGSAEESRKVAMAGCGEAVYGTVSWEDGRVDSGVLV</sequence>
<protein>
    <submittedName>
        <fullName evidence="2">Uncharacterized protein</fullName>
    </submittedName>
</protein>
<dbReference type="eggNOG" id="ENOG502RNTC">
    <property type="taxonomic scope" value="Eukaryota"/>
</dbReference>
<evidence type="ECO:0000313" key="2">
    <source>
        <dbReference type="EMBL" id="EED21181.1"/>
    </source>
</evidence>
<dbReference type="HOGENOM" id="CLU_1005350_0_0_1"/>
<dbReference type="VEuPathDB" id="FungiDB:TSTA_084120"/>
<gene>
    <name evidence="2" type="ORF">TSTA_084120</name>
</gene>
<dbReference type="RefSeq" id="XP_002478144.1">
    <property type="nucleotide sequence ID" value="XM_002478099.1"/>
</dbReference>